<proteinExistence type="predicted"/>
<keyword evidence="2" id="KW-1185">Reference proteome</keyword>
<dbReference type="EMBL" id="BMAW01054670">
    <property type="protein sequence ID" value="GFS97421.1"/>
    <property type="molecule type" value="Genomic_DNA"/>
</dbReference>
<name>A0A8X6N6Y7_NEPPI</name>
<accession>A0A8X6N6Y7</accession>
<protein>
    <submittedName>
        <fullName evidence="1">Uncharacterized protein</fullName>
    </submittedName>
</protein>
<gene>
    <name evidence="1" type="ORF">NPIL_492311</name>
</gene>
<evidence type="ECO:0000313" key="1">
    <source>
        <dbReference type="EMBL" id="GFS97421.1"/>
    </source>
</evidence>
<organism evidence="1 2">
    <name type="scientific">Nephila pilipes</name>
    <name type="common">Giant wood spider</name>
    <name type="synonym">Nephila maculata</name>
    <dbReference type="NCBI Taxonomy" id="299642"/>
    <lineage>
        <taxon>Eukaryota</taxon>
        <taxon>Metazoa</taxon>
        <taxon>Ecdysozoa</taxon>
        <taxon>Arthropoda</taxon>
        <taxon>Chelicerata</taxon>
        <taxon>Arachnida</taxon>
        <taxon>Araneae</taxon>
        <taxon>Araneomorphae</taxon>
        <taxon>Entelegynae</taxon>
        <taxon>Araneoidea</taxon>
        <taxon>Nephilidae</taxon>
        <taxon>Nephila</taxon>
    </lineage>
</organism>
<dbReference type="Proteomes" id="UP000887013">
    <property type="component" value="Unassembled WGS sequence"/>
</dbReference>
<dbReference type="AlphaFoldDB" id="A0A8X6N6Y7"/>
<evidence type="ECO:0000313" key="2">
    <source>
        <dbReference type="Proteomes" id="UP000887013"/>
    </source>
</evidence>
<reference evidence="1" key="1">
    <citation type="submission" date="2020-08" db="EMBL/GenBank/DDBJ databases">
        <title>Multicomponent nature underlies the extraordinary mechanical properties of spider dragline silk.</title>
        <authorList>
            <person name="Kono N."/>
            <person name="Nakamura H."/>
            <person name="Mori M."/>
            <person name="Yoshida Y."/>
            <person name="Ohtoshi R."/>
            <person name="Malay A.D."/>
            <person name="Moran D.A.P."/>
            <person name="Tomita M."/>
            <person name="Numata K."/>
            <person name="Arakawa K."/>
        </authorList>
    </citation>
    <scope>NUCLEOTIDE SEQUENCE</scope>
</reference>
<comment type="caution">
    <text evidence="1">The sequence shown here is derived from an EMBL/GenBank/DDBJ whole genome shotgun (WGS) entry which is preliminary data.</text>
</comment>
<sequence>MHEEPEPIEQTCLCGLYSSRFEQISLFLAWMSTEEQRKTQGSRLGSRAADHCLHVFVNLAEWEFVGSMEAAGVEKIIP</sequence>